<proteinExistence type="predicted"/>
<evidence type="ECO:0000313" key="2">
    <source>
        <dbReference type="Proteomes" id="UP000004509"/>
    </source>
</evidence>
<sequence>MAYFQENQLILALHDLDNAVALGLSAEEEKKLRAAIAKKIDMV</sequence>
<evidence type="ECO:0000313" key="1">
    <source>
        <dbReference type="EMBL" id="EEV20995.1"/>
    </source>
</evidence>
<name>C8PNN9_9SPIR</name>
<gene>
    <name evidence="1" type="ORF">TREVI0001_1095</name>
</gene>
<protein>
    <submittedName>
        <fullName evidence="1">Uncharacterized protein</fullName>
    </submittedName>
</protein>
<reference evidence="1 2" key="1">
    <citation type="submission" date="2009-07" db="EMBL/GenBank/DDBJ databases">
        <authorList>
            <person name="Madupu R."/>
            <person name="Sebastian Y."/>
            <person name="Durkin A.S."/>
            <person name="Torralba M."/>
            <person name="Methe B."/>
            <person name="Sutton G.G."/>
            <person name="Strausberg R.L."/>
            <person name="Nelson K.E."/>
        </authorList>
    </citation>
    <scope>NUCLEOTIDE SEQUENCE [LARGE SCALE GENOMIC DNA]</scope>
    <source>
        <strain evidence="1 2">ATCC 35580</strain>
    </source>
</reference>
<organism evidence="1 2">
    <name type="scientific">Treponema vincentii ATCC 35580</name>
    <dbReference type="NCBI Taxonomy" id="596324"/>
    <lineage>
        <taxon>Bacteria</taxon>
        <taxon>Pseudomonadati</taxon>
        <taxon>Spirochaetota</taxon>
        <taxon>Spirochaetia</taxon>
        <taxon>Spirochaetales</taxon>
        <taxon>Treponemataceae</taxon>
        <taxon>Treponema</taxon>
    </lineage>
</organism>
<dbReference type="Proteomes" id="UP000004509">
    <property type="component" value="Unassembled WGS sequence"/>
</dbReference>
<accession>C8PNN9</accession>
<dbReference type="AlphaFoldDB" id="C8PNN9"/>
<dbReference type="EMBL" id="ACYH01000015">
    <property type="protein sequence ID" value="EEV20995.1"/>
    <property type="molecule type" value="Genomic_DNA"/>
</dbReference>
<comment type="caution">
    <text evidence="1">The sequence shown here is derived from an EMBL/GenBank/DDBJ whole genome shotgun (WGS) entry which is preliminary data.</text>
</comment>